<dbReference type="InterPro" id="IPR000595">
    <property type="entry name" value="cNMP-bd_dom"/>
</dbReference>
<dbReference type="SUPFAM" id="SSF46785">
    <property type="entry name" value="Winged helix' DNA-binding domain"/>
    <property type="match status" value="1"/>
</dbReference>
<dbReference type="Pfam" id="PF13545">
    <property type="entry name" value="HTH_Crp_2"/>
    <property type="match status" value="1"/>
</dbReference>
<keyword evidence="2" id="KW-0238">DNA-binding</keyword>
<dbReference type="Gene3D" id="2.60.120.10">
    <property type="entry name" value="Jelly Rolls"/>
    <property type="match status" value="1"/>
</dbReference>
<dbReference type="GO" id="GO:0005829">
    <property type="term" value="C:cytosol"/>
    <property type="evidence" value="ECO:0007669"/>
    <property type="project" value="TreeGrafter"/>
</dbReference>
<dbReference type="InterPro" id="IPR036390">
    <property type="entry name" value="WH_DNA-bd_sf"/>
</dbReference>
<dbReference type="GO" id="GO:0003700">
    <property type="term" value="F:DNA-binding transcription factor activity"/>
    <property type="evidence" value="ECO:0007669"/>
    <property type="project" value="TreeGrafter"/>
</dbReference>
<dbReference type="InterPro" id="IPR014710">
    <property type="entry name" value="RmlC-like_jellyroll"/>
</dbReference>
<accession>A0A3B0UG19</accession>
<dbReference type="SMART" id="SM00419">
    <property type="entry name" value="HTH_CRP"/>
    <property type="match status" value="1"/>
</dbReference>
<protein>
    <recommendedName>
        <fullName evidence="7">Transcriptional regulator, Crp/Fnr family</fullName>
    </recommendedName>
</protein>
<evidence type="ECO:0008006" key="7">
    <source>
        <dbReference type="Google" id="ProtNLM"/>
    </source>
</evidence>
<dbReference type="CDD" id="cd00092">
    <property type="entry name" value="HTH_CRP"/>
    <property type="match status" value="1"/>
</dbReference>
<dbReference type="InterPro" id="IPR012318">
    <property type="entry name" value="HTH_CRP"/>
</dbReference>
<dbReference type="SMART" id="SM00100">
    <property type="entry name" value="cNMP"/>
    <property type="match status" value="1"/>
</dbReference>
<dbReference type="Pfam" id="PF00027">
    <property type="entry name" value="cNMP_binding"/>
    <property type="match status" value="1"/>
</dbReference>
<dbReference type="GO" id="GO:0003677">
    <property type="term" value="F:DNA binding"/>
    <property type="evidence" value="ECO:0007669"/>
    <property type="project" value="UniProtKB-KW"/>
</dbReference>
<evidence type="ECO:0000256" key="1">
    <source>
        <dbReference type="ARBA" id="ARBA00023015"/>
    </source>
</evidence>
<sequence>MENRKCSSCLLKSKPAKNLDGEELELLGQSCVEAVFNGGETIFKQNALSSNIIYLQSGLVKLIIKGPERAQILRLKKAPCYLGLPTTMGDKINHYSAVALETTTACFIDINTFKALLMVNPGFSYEIIVELCKNELEQFHRCVKLVQNQIYGRLASHLLHLSGEIFQSDEFDLPLNRNEIADLICTSRETVSRLMSDLAKERIIQINGKHLRILNNTLLTKISEKG</sequence>
<dbReference type="SUPFAM" id="SSF51206">
    <property type="entry name" value="cAMP-binding domain-like"/>
    <property type="match status" value="1"/>
</dbReference>
<feature type="domain" description="Cyclic nucleotide-binding" evidence="4">
    <location>
        <begin position="15"/>
        <end position="118"/>
    </location>
</feature>
<dbReference type="AlphaFoldDB" id="A0A3B0UG19"/>
<organism evidence="6">
    <name type="scientific">hydrothermal vent metagenome</name>
    <dbReference type="NCBI Taxonomy" id="652676"/>
    <lineage>
        <taxon>unclassified sequences</taxon>
        <taxon>metagenomes</taxon>
        <taxon>ecological metagenomes</taxon>
    </lineage>
</organism>
<evidence type="ECO:0000256" key="3">
    <source>
        <dbReference type="ARBA" id="ARBA00023163"/>
    </source>
</evidence>
<feature type="domain" description="HTH crp-type" evidence="5">
    <location>
        <begin position="148"/>
        <end position="217"/>
    </location>
</feature>
<proteinExistence type="predicted"/>
<dbReference type="PROSITE" id="PS50042">
    <property type="entry name" value="CNMP_BINDING_3"/>
    <property type="match status" value="1"/>
</dbReference>
<dbReference type="PROSITE" id="PS51063">
    <property type="entry name" value="HTH_CRP_2"/>
    <property type="match status" value="1"/>
</dbReference>
<dbReference type="EMBL" id="UOET01000449">
    <property type="protein sequence ID" value="VAW29971.1"/>
    <property type="molecule type" value="Genomic_DNA"/>
</dbReference>
<evidence type="ECO:0000259" key="4">
    <source>
        <dbReference type="PROSITE" id="PS50042"/>
    </source>
</evidence>
<dbReference type="PANTHER" id="PTHR24567">
    <property type="entry name" value="CRP FAMILY TRANSCRIPTIONAL REGULATORY PROTEIN"/>
    <property type="match status" value="1"/>
</dbReference>
<evidence type="ECO:0000313" key="6">
    <source>
        <dbReference type="EMBL" id="VAW29971.1"/>
    </source>
</evidence>
<name>A0A3B0UG19_9ZZZZ</name>
<dbReference type="PRINTS" id="PR00034">
    <property type="entry name" value="HTHCRP"/>
</dbReference>
<reference evidence="6" key="1">
    <citation type="submission" date="2018-06" db="EMBL/GenBank/DDBJ databases">
        <authorList>
            <person name="Zhirakovskaya E."/>
        </authorList>
    </citation>
    <scope>NUCLEOTIDE SEQUENCE</scope>
</reference>
<dbReference type="InterPro" id="IPR036388">
    <property type="entry name" value="WH-like_DNA-bd_sf"/>
</dbReference>
<dbReference type="PANTHER" id="PTHR24567:SF26">
    <property type="entry name" value="REGULATORY PROTEIN YEIL"/>
    <property type="match status" value="1"/>
</dbReference>
<keyword evidence="3" id="KW-0804">Transcription</keyword>
<evidence type="ECO:0000256" key="2">
    <source>
        <dbReference type="ARBA" id="ARBA00023125"/>
    </source>
</evidence>
<keyword evidence="1" id="KW-0805">Transcription regulation</keyword>
<dbReference type="InterPro" id="IPR018490">
    <property type="entry name" value="cNMP-bd_dom_sf"/>
</dbReference>
<dbReference type="InterPro" id="IPR050397">
    <property type="entry name" value="Env_Response_Regulators"/>
</dbReference>
<evidence type="ECO:0000259" key="5">
    <source>
        <dbReference type="PROSITE" id="PS51063"/>
    </source>
</evidence>
<dbReference type="CDD" id="cd00038">
    <property type="entry name" value="CAP_ED"/>
    <property type="match status" value="1"/>
</dbReference>
<gene>
    <name evidence="6" type="ORF">MNBD_BACTEROID07-660</name>
</gene>
<dbReference type="Gene3D" id="1.10.10.10">
    <property type="entry name" value="Winged helix-like DNA-binding domain superfamily/Winged helix DNA-binding domain"/>
    <property type="match status" value="1"/>
</dbReference>